<keyword evidence="3" id="KW-1185">Reference proteome</keyword>
<dbReference type="EMBL" id="CP038026">
    <property type="protein sequence ID" value="QBQ36686.1"/>
    <property type="molecule type" value="Genomic_DNA"/>
</dbReference>
<organism evidence="2 3">
    <name type="scientific">Pseudoduganella plicata</name>
    <dbReference type="NCBI Taxonomy" id="321984"/>
    <lineage>
        <taxon>Bacteria</taxon>
        <taxon>Pseudomonadati</taxon>
        <taxon>Pseudomonadota</taxon>
        <taxon>Betaproteobacteria</taxon>
        <taxon>Burkholderiales</taxon>
        <taxon>Oxalobacteraceae</taxon>
        <taxon>Telluria group</taxon>
        <taxon>Pseudoduganella</taxon>
    </lineage>
</organism>
<dbReference type="Pfam" id="PF07589">
    <property type="entry name" value="PEP-CTERM"/>
    <property type="match status" value="1"/>
</dbReference>
<evidence type="ECO:0000313" key="2">
    <source>
        <dbReference type="EMBL" id="QBQ36686.1"/>
    </source>
</evidence>
<dbReference type="Proteomes" id="UP000294359">
    <property type="component" value="Chromosome"/>
</dbReference>
<accession>A0ABX5S8L2</accession>
<evidence type="ECO:0000259" key="1">
    <source>
        <dbReference type="Pfam" id="PF07589"/>
    </source>
</evidence>
<evidence type="ECO:0000313" key="3">
    <source>
        <dbReference type="Proteomes" id="UP000294359"/>
    </source>
</evidence>
<dbReference type="InterPro" id="IPR013424">
    <property type="entry name" value="Ice-binding_C"/>
</dbReference>
<gene>
    <name evidence="2" type="ORF">E1742_11305</name>
</gene>
<proteinExistence type="predicted"/>
<sequence>MCPAAGPSAASMIDGRAHMRRCVFTACHRRQNSGATVRLVPVGKRQVPGEVAWRGSTGTQITHGIHSILEILVSILAISYGWVYHLIQAKQSPSHHSARDPGANLNEKNTMTFAAIFKTALLSAALLGAGSANATFKTGSIGGASVDDVTLAGDNADKLVYSSLNPMSKGSLAFSLAFWNTGSLFWNKLETVDGKYVTDYSSRFDFTFGKDKTGKSGTWSITNVSTKYDATLDLTLAIHASNASTAFLFDETTIGAGETLNGTWDIEWLNKGGQVPGFSNAVLFGRDLCLTTAIPAVPEPATLPMLAGGLALVALAARRKSKK</sequence>
<protein>
    <submittedName>
        <fullName evidence="2">PEP-CTERM sorting domain-containing protein</fullName>
    </submittedName>
</protein>
<reference evidence="2 3" key="1">
    <citation type="submission" date="2019-03" db="EMBL/GenBank/DDBJ databases">
        <title>Draft Genome Sequences of Six Type Strains of the Genus Massilia.</title>
        <authorList>
            <person name="Miess H."/>
            <person name="Frediansyhah A."/>
            <person name="Gross H."/>
        </authorList>
    </citation>
    <scope>NUCLEOTIDE SEQUENCE [LARGE SCALE GENOMIC DNA]</scope>
    <source>
        <strain evidence="2 3">DSM 17505</strain>
    </source>
</reference>
<dbReference type="NCBIfam" id="TIGR02595">
    <property type="entry name" value="PEP_CTERM"/>
    <property type="match status" value="1"/>
</dbReference>
<feature type="domain" description="Ice-binding protein C-terminal" evidence="1">
    <location>
        <begin position="296"/>
        <end position="320"/>
    </location>
</feature>
<name>A0ABX5S8L2_9BURK</name>